<dbReference type="GO" id="GO:0005524">
    <property type="term" value="F:ATP binding"/>
    <property type="evidence" value="ECO:0007669"/>
    <property type="project" value="InterPro"/>
</dbReference>
<dbReference type="PROSITE" id="PS51657">
    <property type="entry name" value="PSRV_HELICASE"/>
    <property type="match status" value="1"/>
</dbReference>
<evidence type="ECO:0000313" key="2">
    <source>
        <dbReference type="EMBL" id="JAS86299.1"/>
    </source>
</evidence>
<sequence>DEALMLPAGEILLACSLAGVTEALLIGDKLQIPYINRTTYDMSHSNILEIAEVTIIQKLSYRCTNSVATLLSSFYEQGMETCNPVKDEVESAYLYAIDHLNINKEQYKVLVFKQSEKRALISLGFNTSTIHEFQGKQAEHVAVVRAS</sequence>
<proteinExistence type="predicted"/>
<dbReference type="EMBL" id="GECU01021407">
    <property type="protein sequence ID" value="JAS86299.1"/>
    <property type="molecule type" value="Transcribed_RNA"/>
</dbReference>
<feature type="non-terminal residue" evidence="2">
    <location>
        <position position="147"/>
    </location>
</feature>
<feature type="domain" description="(+)RNA virus helicase C-terminal" evidence="1">
    <location>
        <begin position="1"/>
        <end position="147"/>
    </location>
</feature>
<dbReference type="Gene3D" id="3.40.50.300">
    <property type="entry name" value="P-loop containing nucleotide triphosphate hydrolases"/>
    <property type="match status" value="2"/>
</dbReference>
<dbReference type="AlphaFoldDB" id="A0A1B6IHA8"/>
<organism evidence="2">
    <name type="scientific">Homalodisca liturata</name>
    <dbReference type="NCBI Taxonomy" id="320908"/>
    <lineage>
        <taxon>Eukaryota</taxon>
        <taxon>Metazoa</taxon>
        <taxon>Ecdysozoa</taxon>
        <taxon>Arthropoda</taxon>
        <taxon>Hexapoda</taxon>
        <taxon>Insecta</taxon>
        <taxon>Pterygota</taxon>
        <taxon>Neoptera</taxon>
        <taxon>Paraneoptera</taxon>
        <taxon>Hemiptera</taxon>
        <taxon>Auchenorrhyncha</taxon>
        <taxon>Membracoidea</taxon>
        <taxon>Cicadellidae</taxon>
        <taxon>Cicadellinae</taxon>
        <taxon>Proconiini</taxon>
        <taxon>Homalodisca</taxon>
    </lineage>
</organism>
<protein>
    <recommendedName>
        <fullName evidence="1">(+)RNA virus helicase C-terminal domain-containing protein</fullName>
    </recommendedName>
</protein>
<evidence type="ECO:0000259" key="1">
    <source>
        <dbReference type="PROSITE" id="PS51657"/>
    </source>
</evidence>
<gene>
    <name evidence="2" type="ORF">g.3745</name>
</gene>
<dbReference type="InterPro" id="IPR027351">
    <property type="entry name" value="(+)RNA_virus_helicase_core_dom"/>
</dbReference>
<name>A0A1B6IHA8_9HEMI</name>
<dbReference type="InterPro" id="IPR027417">
    <property type="entry name" value="P-loop_NTPase"/>
</dbReference>
<accession>A0A1B6IHA8</accession>
<feature type="non-terminal residue" evidence="2">
    <location>
        <position position="1"/>
    </location>
</feature>
<dbReference type="Pfam" id="PF01443">
    <property type="entry name" value="Viral_helicase1"/>
    <property type="match status" value="1"/>
</dbReference>
<reference evidence="2" key="1">
    <citation type="submission" date="2015-11" db="EMBL/GenBank/DDBJ databases">
        <title>De novo transcriptome assembly of four potential Pierce s Disease insect vectors from Arizona vineyards.</title>
        <authorList>
            <person name="Tassone E.E."/>
        </authorList>
    </citation>
    <scope>NUCLEOTIDE SEQUENCE</scope>
</reference>